<proteinExistence type="predicted"/>
<feature type="compositionally biased region" description="Low complexity" evidence="1">
    <location>
        <begin position="42"/>
        <end position="53"/>
    </location>
</feature>
<name>A0A6J4UP96_9BACT</name>
<organism evidence="2">
    <name type="scientific">uncultured Thermomicrobiales bacterium</name>
    <dbReference type="NCBI Taxonomy" id="1645740"/>
    <lineage>
        <taxon>Bacteria</taxon>
        <taxon>Pseudomonadati</taxon>
        <taxon>Thermomicrobiota</taxon>
        <taxon>Thermomicrobia</taxon>
        <taxon>Thermomicrobiales</taxon>
        <taxon>environmental samples</taxon>
    </lineage>
</organism>
<accession>A0A6J4UP96</accession>
<protein>
    <recommendedName>
        <fullName evidence="3">GYD domain-containing protein</fullName>
    </recommendedName>
</protein>
<sequence length="229" mass="25326">MRDNFRRAWRNRRPRKGGGRRILPGRRDRRRLPDQPARPHRAATGGPATPAADGRPRRRHRRRPAAVVACGRYPLVGDTDQDLRALGIRPRPRTTPGAGRDAGPLRGRAGVLMMPRPTTAGGAVGSPARRRRMVRHVVLINWTDQGIRSVGETTQRAEQVRQLIEQMGGRLAHVFWTQGRYDLVGVIEAPDAETAAAIGLRLGMTGATRTETLRAFDAEEMGRILAKLG</sequence>
<reference evidence="2" key="1">
    <citation type="submission" date="2020-02" db="EMBL/GenBank/DDBJ databases">
        <authorList>
            <person name="Meier V. D."/>
        </authorList>
    </citation>
    <scope>NUCLEOTIDE SEQUENCE</scope>
    <source>
        <strain evidence="2">AVDCRST_MAG73</strain>
    </source>
</reference>
<dbReference type="Pfam" id="PF08734">
    <property type="entry name" value="GYD"/>
    <property type="match status" value="1"/>
</dbReference>
<feature type="compositionally biased region" description="Basic residues" evidence="1">
    <location>
        <begin position="7"/>
        <end position="30"/>
    </location>
</feature>
<gene>
    <name evidence="2" type="ORF">AVDCRST_MAG73-3302</name>
</gene>
<evidence type="ECO:0008006" key="3">
    <source>
        <dbReference type="Google" id="ProtNLM"/>
    </source>
</evidence>
<dbReference type="EMBL" id="CADCWE010000220">
    <property type="protein sequence ID" value="CAA9556493.1"/>
    <property type="molecule type" value="Genomic_DNA"/>
</dbReference>
<feature type="region of interest" description="Disordered" evidence="1">
    <location>
        <begin position="1"/>
        <end position="65"/>
    </location>
</feature>
<evidence type="ECO:0000313" key="2">
    <source>
        <dbReference type="EMBL" id="CAA9556493.1"/>
    </source>
</evidence>
<dbReference type="InterPro" id="IPR014845">
    <property type="entry name" value="GYD/TTHA1554"/>
</dbReference>
<evidence type="ECO:0000256" key="1">
    <source>
        <dbReference type="SAM" id="MobiDB-lite"/>
    </source>
</evidence>
<dbReference type="AlphaFoldDB" id="A0A6J4UP96"/>
<feature type="region of interest" description="Disordered" evidence="1">
    <location>
        <begin position="88"/>
        <end position="128"/>
    </location>
</feature>